<dbReference type="SUPFAM" id="SSF53850">
    <property type="entry name" value="Periplasmic binding protein-like II"/>
    <property type="match status" value="1"/>
</dbReference>
<dbReference type="Pfam" id="PF13416">
    <property type="entry name" value="SBP_bac_8"/>
    <property type="match status" value="1"/>
</dbReference>
<dbReference type="AlphaFoldDB" id="A7VQP3"/>
<proteinExistence type="predicted"/>
<dbReference type="eggNOG" id="COG1653">
    <property type="taxonomic scope" value="Bacteria"/>
</dbReference>
<dbReference type="EMBL" id="ABCB02000016">
    <property type="protein sequence ID" value="EDO62015.1"/>
    <property type="molecule type" value="Genomic_DNA"/>
</dbReference>
<evidence type="ECO:0000256" key="1">
    <source>
        <dbReference type="SAM" id="MobiDB-lite"/>
    </source>
</evidence>
<keyword evidence="6" id="KW-1185">Reference proteome</keyword>
<reference evidence="3 5" key="2">
    <citation type="submission" date="2007-08" db="EMBL/GenBank/DDBJ databases">
        <authorList>
            <person name="Fulton L."/>
            <person name="Clifton S."/>
            <person name="Fulton B."/>
            <person name="Xu J."/>
            <person name="Minx P."/>
            <person name="Pepin K.H."/>
            <person name="Johnson M."/>
            <person name="Thiruvilangam P."/>
            <person name="Bhonagiri V."/>
            <person name="Nash W.E."/>
            <person name="Wang C."/>
            <person name="Mardis E.R."/>
            <person name="Wilson R.K."/>
        </authorList>
    </citation>
    <scope>NUCLEOTIDE SEQUENCE [LARGE SCALE GENOMIC DNA]</scope>
    <source>
        <strain evidence="3 5">DSM 753</strain>
    </source>
</reference>
<comment type="caution">
    <text evidence="3">The sequence shown here is derived from an EMBL/GenBank/DDBJ whole genome shotgun (WGS) entry which is preliminary data.</text>
</comment>
<dbReference type="Proteomes" id="UP000220611">
    <property type="component" value="Unassembled WGS sequence"/>
</dbReference>
<reference evidence="3 5" key="1">
    <citation type="submission" date="2007-08" db="EMBL/GenBank/DDBJ databases">
        <title>Draft genome sequence of Clostridium leptum (DSM 753).</title>
        <authorList>
            <person name="Sudarsanam P."/>
            <person name="Ley R."/>
            <person name="Guruge J."/>
            <person name="Turnbaugh P.J."/>
            <person name="Mahowald M."/>
            <person name="Liep D."/>
            <person name="Gordon J."/>
        </authorList>
    </citation>
    <scope>NUCLEOTIDE SEQUENCE [LARGE SCALE GENOMIC DNA]</scope>
    <source>
        <strain evidence="3 5">DSM 753</strain>
    </source>
</reference>
<dbReference type="PANTHER" id="PTHR43649">
    <property type="entry name" value="ARABINOSE-BINDING PROTEIN-RELATED"/>
    <property type="match status" value="1"/>
</dbReference>
<feature type="chain" id="PRO_5041856749" evidence="2">
    <location>
        <begin position="23"/>
        <end position="443"/>
    </location>
</feature>
<dbReference type="OrthoDB" id="1861912at2"/>
<dbReference type="InterPro" id="IPR050490">
    <property type="entry name" value="Bact_solute-bd_prot1"/>
</dbReference>
<dbReference type="EMBL" id="NOXF01000020">
    <property type="protein sequence ID" value="PEQ23313.1"/>
    <property type="molecule type" value="Genomic_DNA"/>
</dbReference>
<feature type="signal peptide" evidence="2">
    <location>
        <begin position="1"/>
        <end position="22"/>
    </location>
</feature>
<evidence type="ECO:0000313" key="5">
    <source>
        <dbReference type="Proteomes" id="UP000003490"/>
    </source>
</evidence>
<dbReference type="PANTHER" id="PTHR43649:SF12">
    <property type="entry name" value="DIACETYLCHITOBIOSE BINDING PROTEIN DASA"/>
    <property type="match status" value="1"/>
</dbReference>
<gene>
    <name evidence="4" type="ORF">CH238_14525</name>
    <name evidence="3" type="ORF">CLOLEP_00873</name>
</gene>
<sequence length="443" mass="48170">MNHLGKRICAALLAGAMTMALAACGQSETGTTGESAAGSSGESSEAAGEPVTVRFFNGNVEMVDWYNDAVERFNAESESVKVEHEFQKEGTSALQTKFAAGDIPDITTMGTQQMIDAGKFVDLTDSEWWDRIDPAVKEISVDNKSGKNYYLPTNTMMTGTIYNQKIFDELNLKPAKTLDEFTENLRAIKNAYPDKTPLFFSGKEAWTMGMLFGYIPGAAERQRLGELEYNRAALDGDMDKLKFGEAGGPLEKYVAWLGQLQQEELINSNVLTATYDDAMNAIANGDAVILFQGMFTIGTILEINPDAEAELRANSFPAVEADVKPAINQTADSTYYLTADSANQEASKEFLDWLFTKENQVSYTETRNAPSAFTDVTVDIGPIYTSAQESAEESAIIGATVEPAGFGGDASGIMLQEFFAGQYTPSEFAAAYENAWKAAFDAQ</sequence>
<dbReference type="HOGENOM" id="CLU_031285_12_3_9"/>
<name>A7VQP3_9FIRM</name>
<dbReference type="Proteomes" id="UP000003490">
    <property type="component" value="Unassembled WGS sequence"/>
</dbReference>
<evidence type="ECO:0000313" key="3">
    <source>
        <dbReference type="EMBL" id="EDO62015.1"/>
    </source>
</evidence>
<keyword evidence="2" id="KW-0732">Signal</keyword>
<feature type="region of interest" description="Disordered" evidence="1">
    <location>
        <begin position="28"/>
        <end position="50"/>
    </location>
</feature>
<feature type="compositionally biased region" description="Low complexity" evidence="1">
    <location>
        <begin position="28"/>
        <end position="49"/>
    </location>
</feature>
<accession>A7VQP3</accession>
<organism evidence="3 5">
    <name type="scientific">[Clostridium] leptum DSM 753</name>
    <dbReference type="NCBI Taxonomy" id="428125"/>
    <lineage>
        <taxon>Bacteria</taxon>
        <taxon>Bacillati</taxon>
        <taxon>Bacillota</taxon>
        <taxon>Clostridia</taxon>
        <taxon>Eubacteriales</taxon>
        <taxon>Oscillospiraceae</taxon>
        <taxon>Oscillospiraceae incertae sedis</taxon>
    </lineage>
</organism>
<dbReference type="PROSITE" id="PS51257">
    <property type="entry name" value="PROKAR_LIPOPROTEIN"/>
    <property type="match status" value="1"/>
</dbReference>
<reference evidence="4 6" key="3">
    <citation type="submission" date="2017-07" db="EMBL/GenBank/DDBJ databases">
        <title>Prevalence of linear plasmids in Cutibacterium (Propionibacterium) acnes isolates obtained from prostatic tissue.</title>
        <authorList>
            <person name="Davidsson S."/>
            <person name="Carlsson J."/>
            <person name="Molling P."/>
            <person name="Andren O."/>
            <person name="Andersson S.-O."/>
            <person name="Brzuszkiewicz E."/>
            <person name="Poehlein A."/>
            <person name="Al-Zeer M."/>
            <person name="Brinkmann V."/>
            <person name="Scavenius C."/>
            <person name="Nazipi S."/>
            <person name="Soderquist B."/>
            <person name="Bruggemann H."/>
        </authorList>
    </citation>
    <scope>NUCLEOTIDE SEQUENCE [LARGE SCALE GENOMIC DNA]</scope>
    <source>
        <strain evidence="4 6">DSM 753</strain>
    </source>
</reference>
<dbReference type="Gene3D" id="3.40.190.10">
    <property type="entry name" value="Periplasmic binding protein-like II"/>
    <property type="match status" value="2"/>
</dbReference>
<protein>
    <submittedName>
        <fullName evidence="3">ABC transporter, solute-binding protein</fullName>
    </submittedName>
</protein>
<evidence type="ECO:0000313" key="6">
    <source>
        <dbReference type="Proteomes" id="UP000220611"/>
    </source>
</evidence>
<evidence type="ECO:0000256" key="2">
    <source>
        <dbReference type="SAM" id="SignalP"/>
    </source>
</evidence>
<evidence type="ECO:0000313" key="4">
    <source>
        <dbReference type="EMBL" id="PEQ23313.1"/>
    </source>
</evidence>
<dbReference type="InterPro" id="IPR006059">
    <property type="entry name" value="SBP"/>
</dbReference>